<name>A0A182XKV4_ANOQN</name>
<dbReference type="SMART" id="SM00248">
    <property type="entry name" value="ANK"/>
    <property type="match status" value="3"/>
</dbReference>
<keyword evidence="1" id="KW-0677">Repeat</keyword>
<dbReference type="Pfam" id="PF12796">
    <property type="entry name" value="Ank_2"/>
    <property type="match status" value="1"/>
</dbReference>
<dbReference type="Pfam" id="PF00023">
    <property type="entry name" value="Ank"/>
    <property type="match status" value="1"/>
</dbReference>
<accession>A0A182XKV4</accession>
<proteinExistence type="predicted"/>
<dbReference type="Proteomes" id="UP000076407">
    <property type="component" value="Unassembled WGS sequence"/>
</dbReference>
<dbReference type="SUPFAM" id="SSF48403">
    <property type="entry name" value="Ankyrin repeat"/>
    <property type="match status" value="1"/>
</dbReference>
<dbReference type="Gene3D" id="1.25.40.20">
    <property type="entry name" value="Ankyrin repeat-containing domain"/>
    <property type="match status" value="1"/>
</dbReference>
<evidence type="ECO:0000256" key="2">
    <source>
        <dbReference type="ARBA" id="ARBA00023043"/>
    </source>
</evidence>
<dbReference type="VEuPathDB" id="VectorBase:AQUA010493"/>
<keyword evidence="5" id="KW-1185">Reference proteome</keyword>
<dbReference type="EnsemblMetazoa" id="AQUA010493-RA">
    <property type="protein sequence ID" value="AQUA010493-PA"/>
    <property type="gene ID" value="AQUA010493"/>
</dbReference>
<evidence type="ECO:0000313" key="4">
    <source>
        <dbReference type="EnsemblMetazoa" id="AQUA010493-PA"/>
    </source>
</evidence>
<protein>
    <submittedName>
        <fullName evidence="4">Uncharacterized protein</fullName>
    </submittedName>
</protein>
<evidence type="ECO:0000313" key="5">
    <source>
        <dbReference type="Proteomes" id="UP000076407"/>
    </source>
</evidence>
<keyword evidence="2 3" id="KW-0040">ANK repeat</keyword>
<evidence type="ECO:0000256" key="3">
    <source>
        <dbReference type="PROSITE-ProRule" id="PRU00023"/>
    </source>
</evidence>
<sequence>MIGRLHRPTGPTRSLATQPNHANLLCLPLCLPATAHKMISEQSPTSCSERGGGYHDHTQCSSKGVGATQSLSELDFDRGIWSAAMNNELDRLEMLITRGHLHDRDSCGYTALHYAARSGHPDACRLLLARGLGVDEVTNGGVTALHRAAMMGHHKIVQLLIESKANVLHRDNDGRTALHRAAEGGHLQCCQLLVRLHPALCHMQDALRNQKPIDLVRDDRHSDADRLRSLLAG</sequence>
<reference evidence="4" key="1">
    <citation type="submission" date="2020-05" db="UniProtKB">
        <authorList>
            <consortium name="EnsemblMetazoa"/>
        </authorList>
    </citation>
    <scope>IDENTIFICATION</scope>
    <source>
        <strain evidence="4">SANGQUA</strain>
    </source>
</reference>
<dbReference type="AlphaFoldDB" id="A0A182XKV4"/>
<dbReference type="PANTHER" id="PTHR24198:SF194">
    <property type="entry name" value="INVERSIN-A"/>
    <property type="match status" value="1"/>
</dbReference>
<feature type="repeat" description="ANK" evidence="3">
    <location>
        <begin position="140"/>
        <end position="172"/>
    </location>
</feature>
<feature type="repeat" description="ANK" evidence="3">
    <location>
        <begin position="107"/>
        <end position="139"/>
    </location>
</feature>
<organism evidence="4 5">
    <name type="scientific">Anopheles quadriannulatus</name>
    <name type="common">Mosquito</name>
    <dbReference type="NCBI Taxonomy" id="34691"/>
    <lineage>
        <taxon>Eukaryota</taxon>
        <taxon>Metazoa</taxon>
        <taxon>Ecdysozoa</taxon>
        <taxon>Arthropoda</taxon>
        <taxon>Hexapoda</taxon>
        <taxon>Insecta</taxon>
        <taxon>Pterygota</taxon>
        <taxon>Neoptera</taxon>
        <taxon>Endopterygota</taxon>
        <taxon>Diptera</taxon>
        <taxon>Nematocera</taxon>
        <taxon>Culicoidea</taxon>
        <taxon>Culicidae</taxon>
        <taxon>Anophelinae</taxon>
        <taxon>Anopheles</taxon>
    </lineage>
</organism>
<dbReference type="PRINTS" id="PR01415">
    <property type="entry name" value="ANKYRIN"/>
</dbReference>
<evidence type="ECO:0000256" key="1">
    <source>
        <dbReference type="ARBA" id="ARBA00022737"/>
    </source>
</evidence>
<dbReference type="PANTHER" id="PTHR24198">
    <property type="entry name" value="ANKYRIN REPEAT AND PROTEIN KINASE DOMAIN-CONTAINING PROTEIN"/>
    <property type="match status" value="1"/>
</dbReference>
<dbReference type="InterPro" id="IPR002110">
    <property type="entry name" value="Ankyrin_rpt"/>
</dbReference>
<dbReference type="STRING" id="34691.A0A182XKV4"/>
<feature type="repeat" description="ANK" evidence="3">
    <location>
        <begin position="173"/>
        <end position="195"/>
    </location>
</feature>
<dbReference type="PROSITE" id="PS50297">
    <property type="entry name" value="ANK_REP_REGION"/>
    <property type="match status" value="3"/>
</dbReference>
<dbReference type="InterPro" id="IPR036770">
    <property type="entry name" value="Ankyrin_rpt-contain_sf"/>
</dbReference>
<dbReference type="PROSITE" id="PS50088">
    <property type="entry name" value="ANK_REPEAT"/>
    <property type="match status" value="3"/>
</dbReference>